<comment type="similarity">
    <text evidence="6">Belongs to the mannonate dehydratase family.</text>
</comment>
<evidence type="ECO:0000256" key="6">
    <source>
        <dbReference type="ARBA" id="ARBA00007389"/>
    </source>
</evidence>
<comment type="catalytic activity">
    <reaction evidence="1">
        <text>D-mannonate = 2-dehydro-3-deoxy-D-gluconate + H2O</text>
        <dbReference type="Rhea" id="RHEA:20097"/>
        <dbReference type="ChEBI" id="CHEBI:15377"/>
        <dbReference type="ChEBI" id="CHEBI:17767"/>
        <dbReference type="ChEBI" id="CHEBI:57990"/>
        <dbReference type="EC" id="4.2.1.8"/>
    </reaction>
</comment>
<keyword evidence="10" id="KW-0456">Lyase</keyword>
<dbReference type="InterPro" id="IPR004628">
    <property type="entry name" value="Man_deHydtase"/>
</dbReference>
<keyword evidence="9" id="KW-0464">Manganese</keyword>
<evidence type="ECO:0000256" key="1">
    <source>
        <dbReference type="ARBA" id="ARBA00001794"/>
    </source>
</evidence>
<dbReference type="AlphaFoldDB" id="A0A974S4L9"/>
<sequence length="324" mass="34659">MIPTMLLTPPEDRRWGIARQMGVTHTIAKLAPELTGDDPIDDRAALDRQIARYQASGLTIAGLEGDQFDMSRIKLGLPGRDEDIARYRAMLANMGAAGIRLLCYNWMPLGWLRNRFDLPARGGATVTGYRHDSDAEAACGPVIDSDTLWANYEYFLAGVIDAAEAAGVVMGLHPDDPPLSIIRGVARIFSTVAGVDRALALSNSPAHALTFCQGTYSLIEPDLPALVRRWGAAGQIAFVHVRDVRGPANDFVETFPDDGHTDMAALFAAYRAIGFGGYVRPDHAPDMLAGTATFAGGTSVGYSAEGMIFTMGFIKGLLLASAAS</sequence>
<evidence type="ECO:0000256" key="10">
    <source>
        <dbReference type="ARBA" id="ARBA00023239"/>
    </source>
</evidence>
<keyword evidence="8" id="KW-0408">Iron</keyword>
<comment type="pathway">
    <text evidence="5">Carbohydrate metabolism; pentose and glucuronate interconversion.</text>
</comment>
<dbReference type="GO" id="GO:0008198">
    <property type="term" value="F:ferrous iron binding"/>
    <property type="evidence" value="ECO:0007669"/>
    <property type="project" value="TreeGrafter"/>
</dbReference>
<dbReference type="GO" id="GO:0042840">
    <property type="term" value="P:D-glucuronate catabolic process"/>
    <property type="evidence" value="ECO:0007669"/>
    <property type="project" value="TreeGrafter"/>
</dbReference>
<evidence type="ECO:0000313" key="11">
    <source>
        <dbReference type="EMBL" id="QQV77589.1"/>
    </source>
</evidence>
<dbReference type="PANTHER" id="PTHR30387">
    <property type="entry name" value="MANNONATE DEHYDRATASE"/>
    <property type="match status" value="1"/>
</dbReference>
<dbReference type="Gene3D" id="3.20.20.150">
    <property type="entry name" value="Divalent-metal-dependent TIM barrel enzymes"/>
    <property type="match status" value="1"/>
</dbReference>
<evidence type="ECO:0000256" key="2">
    <source>
        <dbReference type="ARBA" id="ARBA00001936"/>
    </source>
</evidence>
<dbReference type="GO" id="GO:0030145">
    <property type="term" value="F:manganese ion binding"/>
    <property type="evidence" value="ECO:0007669"/>
    <property type="project" value="TreeGrafter"/>
</dbReference>
<name>A0A974S4L9_9SPHN</name>
<evidence type="ECO:0000256" key="9">
    <source>
        <dbReference type="ARBA" id="ARBA00023211"/>
    </source>
</evidence>
<dbReference type="KEGG" id="sari:H5J25_01930"/>
<dbReference type="SUPFAM" id="SSF51658">
    <property type="entry name" value="Xylose isomerase-like"/>
    <property type="match status" value="1"/>
</dbReference>
<dbReference type="EC" id="4.2.1.8" evidence="7"/>
<evidence type="ECO:0000256" key="3">
    <source>
        <dbReference type="ARBA" id="ARBA00001954"/>
    </source>
</evidence>
<organism evidence="11 12">
    <name type="scientific">Sphingomonas aliaeris</name>
    <dbReference type="NCBI Taxonomy" id="2759526"/>
    <lineage>
        <taxon>Bacteria</taxon>
        <taxon>Pseudomonadati</taxon>
        <taxon>Pseudomonadota</taxon>
        <taxon>Alphaproteobacteria</taxon>
        <taxon>Sphingomonadales</taxon>
        <taxon>Sphingomonadaceae</taxon>
        <taxon>Sphingomonas</taxon>
    </lineage>
</organism>
<dbReference type="InterPro" id="IPR036237">
    <property type="entry name" value="Xyl_isomerase-like_sf"/>
</dbReference>
<proteinExistence type="inferred from homology"/>
<keyword evidence="12" id="KW-1185">Reference proteome</keyword>
<dbReference type="RefSeq" id="WP_318781342.1">
    <property type="nucleotide sequence ID" value="NZ_CP061035.1"/>
</dbReference>
<evidence type="ECO:0000256" key="5">
    <source>
        <dbReference type="ARBA" id="ARBA00004892"/>
    </source>
</evidence>
<reference evidence="12" key="1">
    <citation type="submission" date="2020-09" db="EMBL/GenBank/DDBJ databases">
        <title>Sphingomonas sp., a new species isolated from pork steak.</title>
        <authorList>
            <person name="Heidler von Heilborn D."/>
        </authorList>
    </citation>
    <scope>NUCLEOTIDE SEQUENCE [LARGE SCALE GENOMIC DNA]</scope>
</reference>
<evidence type="ECO:0000256" key="7">
    <source>
        <dbReference type="ARBA" id="ARBA00012927"/>
    </source>
</evidence>
<gene>
    <name evidence="11" type="ORF">H5J25_01930</name>
</gene>
<comment type="function">
    <text evidence="4">Catalyzes the dehydration of D-mannonate.</text>
</comment>
<protein>
    <recommendedName>
        <fullName evidence="7">mannonate dehydratase</fullName>
        <ecNumber evidence="7">4.2.1.8</ecNumber>
    </recommendedName>
</protein>
<evidence type="ECO:0000313" key="12">
    <source>
        <dbReference type="Proteomes" id="UP000595894"/>
    </source>
</evidence>
<dbReference type="GO" id="GO:0008927">
    <property type="term" value="F:mannonate dehydratase activity"/>
    <property type="evidence" value="ECO:0007669"/>
    <property type="project" value="UniProtKB-EC"/>
</dbReference>
<comment type="cofactor">
    <cofactor evidence="3">
        <name>Fe(2+)</name>
        <dbReference type="ChEBI" id="CHEBI:29033"/>
    </cofactor>
</comment>
<dbReference type="EMBL" id="CP061035">
    <property type="protein sequence ID" value="QQV77589.1"/>
    <property type="molecule type" value="Genomic_DNA"/>
</dbReference>
<dbReference type="PANTHER" id="PTHR30387:SF2">
    <property type="entry name" value="MANNONATE DEHYDRATASE"/>
    <property type="match status" value="1"/>
</dbReference>
<evidence type="ECO:0000256" key="8">
    <source>
        <dbReference type="ARBA" id="ARBA00023004"/>
    </source>
</evidence>
<dbReference type="Pfam" id="PF03786">
    <property type="entry name" value="UxuA"/>
    <property type="match status" value="2"/>
</dbReference>
<dbReference type="Proteomes" id="UP000595894">
    <property type="component" value="Chromosome"/>
</dbReference>
<evidence type="ECO:0000256" key="4">
    <source>
        <dbReference type="ARBA" id="ARBA00002713"/>
    </source>
</evidence>
<comment type="cofactor">
    <cofactor evidence="2">
        <name>Mn(2+)</name>
        <dbReference type="ChEBI" id="CHEBI:29035"/>
    </cofactor>
</comment>
<accession>A0A974S4L9</accession>